<dbReference type="PIRSF" id="PIRSF001112">
    <property type="entry name" value="Epoxide_hydrolase"/>
    <property type="match status" value="1"/>
</dbReference>
<evidence type="ECO:0000256" key="2">
    <source>
        <dbReference type="ARBA" id="ARBA00022797"/>
    </source>
</evidence>
<comment type="caution">
    <text evidence="7">The sequence shown here is derived from an EMBL/GenBank/DDBJ whole genome shotgun (WGS) entry which is preliminary data.</text>
</comment>
<dbReference type="InterPro" id="IPR029058">
    <property type="entry name" value="AB_hydrolase_fold"/>
</dbReference>
<proteinExistence type="inferred from homology"/>
<dbReference type="InterPro" id="IPR016292">
    <property type="entry name" value="Epoxide_hydrolase"/>
</dbReference>
<keyword evidence="5" id="KW-0732">Signal</keyword>
<dbReference type="SUPFAM" id="SSF53474">
    <property type="entry name" value="alpha/beta-Hydrolases"/>
    <property type="match status" value="1"/>
</dbReference>
<dbReference type="GO" id="GO:0097176">
    <property type="term" value="P:epoxide metabolic process"/>
    <property type="evidence" value="ECO:0007669"/>
    <property type="project" value="TreeGrafter"/>
</dbReference>
<dbReference type="Gene3D" id="3.40.50.1820">
    <property type="entry name" value="alpha/beta hydrolase"/>
    <property type="match status" value="1"/>
</dbReference>
<name>A0AA35M6Z1_9HYPO</name>
<evidence type="ECO:0000313" key="8">
    <source>
        <dbReference type="Proteomes" id="UP001160390"/>
    </source>
</evidence>
<feature type="non-terminal residue" evidence="7">
    <location>
        <position position="1"/>
    </location>
</feature>
<evidence type="ECO:0000256" key="3">
    <source>
        <dbReference type="ARBA" id="ARBA00022801"/>
    </source>
</evidence>
<feature type="active site" description="Nucleophile" evidence="4">
    <location>
        <position position="211"/>
    </location>
</feature>
<gene>
    <name evidence="7" type="ORF">CCHLO57077_00013616</name>
</gene>
<dbReference type="GO" id="GO:0004301">
    <property type="term" value="F:epoxide hydrolase activity"/>
    <property type="evidence" value="ECO:0007669"/>
    <property type="project" value="TreeGrafter"/>
</dbReference>
<organism evidence="7 8">
    <name type="scientific">Clonostachys chloroleuca</name>
    <dbReference type="NCBI Taxonomy" id="1926264"/>
    <lineage>
        <taxon>Eukaryota</taxon>
        <taxon>Fungi</taxon>
        <taxon>Dikarya</taxon>
        <taxon>Ascomycota</taxon>
        <taxon>Pezizomycotina</taxon>
        <taxon>Sordariomycetes</taxon>
        <taxon>Hypocreomycetidae</taxon>
        <taxon>Hypocreales</taxon>
        <taxon>Bionectriaceae</taxon>
        <taxon>Clonostachys</taxon>
    </lineage>
</organism>
<dbReference type="EMBL" id="CABFNP030001099">
    <property type="protein sequence ID" value="CAI6091280.1"/>
    <property type="molecule type" value="Genomic_DNA"/>
</dbReference>
<comment type="similarity">
    <text evidence="1">Belongs to the peptidase S33 family.</text>
</comment>
<reference evidence="7" key="1">
    <citation type="submission" date="2023-01" db="EMBL/GenBank/DDBJ databases">
        <authorList>
            <person name="Piombo E."/>
        </authorList>
    </citation>
    <scope>NUCLEOTIDE SEQUENCE</scope>
</reference>
<keyword evidence="2" id="KW-0058">Aromatic hydrocarbons catabolism</keyword>
<feature type="signal peptide" evidence="5">
    <location>
        <begin position="1"/>
        <end position="25"/>
    </location>
</feature>
<evidence type="ECO:0000256" key="1">
    <source>
        <dbReference type="ARBA" id="ARBA00010088"/>
    </source>
</evidence>
<evidence type="ECO:0000256" key="5">
    <source>
        <dbReference type="SAM" id="SignalP"/>
    </source>
</evidence>
<accession>A0AA35M6Z1</accession>
<dbReference type="InterPro" id="IPR010497">
    <property type="entry name" value="Epoxide_hydro_N"/>
</dbReference>
<dbReference type="Proteomes" id="UP001160390">
    <property type="component" value="Unassembled WGS sequence"/>
</dbReference>
<feature type="domain" description="Epoxide hydrolase N-terminal" evidence="6">
    <location>
        <begin position="40"/>
        <end position="152"/>
    </location>
</feature>
<evidence type="ECO:0000313" key="7">
    <source>
        <dbReference type="EMBL" id="CAI6091280.1"/>
    </source>
</evidence>
<feature type="active site" description="Proton acceptor" evidence="4">
    <location>
        <position position="398"/>
    </location>
</feature>
<sequence length="425" mass="47715">QNQASFLTAIFCVMLGKNLIISAMAATNLRFNFPNSTSPVPFEIKVDSDLVQLAKDRAATYRVSHGLYSEWSNEGAPAESMASLAKHWTDSYDWSAVEERINSKYNHFATTVPGNRDYADPIPLHFIHHKSANDSAVPLLFLHGWTSTHLEWVKLIEPLTDSFHIIAPDLPGYGFSPAPTKPGLGPREMGIAFDAMMKQLGYEKYGLVTNDLGAMVGEWMVTDVQTSIIGHFCDFLLSNPTPADLERFAKNETTAEENEYLAVMNEWSNNHFAYSTIHAQKPLALSHSFADSPVGFAGWIWDLKHVASDGYAYSLDDIITDSFLLWIQEPYTSIRAYLEVFKPENWAFSKTDVPTGVTQWGNINGPFPELAKYPLAPRDWCERMATVVFFKRYEYGGHFPALSQTALYASDVKEFYGSLQKKTDA</sequence>
<keyword evidence="3" id="KW-0378">Hydrolase</keyword>
<feature type="chain" id="PRO_5041385142" description="Epoxide hydrolase N-terminal domain-containing protein" evidence="5">
    <location>
        <begin position="26"/>
        <end position="425"/>
    </location>
</feature>
<dbReference type="AlphaFoldDB" id="A0AA35M6Z1"/>
<evidence type="ECO:0000256" key="4">
    <source>
        <dbReference type="PIRSR" id="PIRSR001112-1"/>
    </source>
</evidence>
<dbReference type="Pfam" id="PF06441">
    <property type="entry name" value="EHN"/>
    <property type="match status" value="1"/>
</dbReference>
<feature type="active site" description="Proton donor" evidence="4">
    <location>
        <position position="337"/>
    </location>
</feature>
<evidence type="ECO:0000259" key="6">
    <source>
        <dbReference type="Pfam" id="PF06441"/>
    </source>
</evidence>
<dbReference type="PANTHER" id="PTHR21661:SF35">
    <property type="entry name" value="EPOXIDE HYDROLASE"/>
    <property type="match status" value="1"/>
</dbReference>
<protein>
    <recommendedName>
        <fullName evidence="6">Epoxide hydrolase N-terminal domain-containing protein</fullName>
    </recommendedName>
</protein>
<keyword evidence="8" id="KW-1185">Reference proteome</keyword>
<dbReference type="PANTHER" id="PTHR21661">
    <property type="entry name" value="EPOXIDE HYDROLASE 1-RELATED"/>
    <property type="match status" value="1"/>
</dbReference>